<dbReference type="AlphaFoldDB" id="A0A2A9HAY2"/>
<sequence>MPAGAGVVDRIIGLRDEGAELHAVVWARESFGSPERAYVLVYGVESGAGRAVSVKESGIVGVYFGCGASPPGLVSFWEANGDAVVYPPSDVKR</sequence>
<organism evidence="1 2">
    <name type="scientific">Tepidiforma thermophila (strain KCTC 52669 / CGMCC 1.13589 / G233)</name>
    <dbReference type="NCBI Taxonomy" id="2761530"/>
    <lineage>
        <taxon>Bacteria</taxon>
        <taxon>Bacillati</taxon>
        <taxon>Chloroflexota</taxon>
        <taxon>Tepidiformia</taxon>
        <taxon>Tepidiformales</taxon>
        <taxon>Tepidiformaceae</taxon>
        <taxon>Tepidiforma</taxon>
    </lineage>
</organism>
<proteinExistence type="predicted"/>
<dbReference type="EMBL" id="PDJQ01000001">
    <property type="protein sequence ID" value="PFG72908.1"/>
    <property type="molecule type" value="Genomic_DNA"/>
</dbReference>
<evidence type="ECO:0000313" key="1">
    <source>
        <dbReference type="EMBL" id="PFG72908.1"/>
    </source>
</evidence>
<name>A0A2A9HAY2_TEPT2</name>
<accession>A0A2A9HAY2</accession>
<keyword evidence="2" id="KW-1185">Reference proteome</keyword>
<reference evidence="1 2" key="1">
    <citation type="submission" date="2017-09" db="EMBL/GenBank/DDBJ databases">
        <title>Sequencing the genomes of two abundant thermophiles in Great Basin hot springs: Thermocrinis jamiesonii and novel Chloroflexi Thermoflexus hugenholtzii.</title>
        <authorList>
            <person name="Hedlund B."/>
        </authorList>
    </citation>
    <scope>NUCLEOTIDE SEQUENCE [LARGE SCALE GENOMIC DNA]</scope>
    <source>
        <strain evidence="1 2">G233</strain>
    </source>
</reference>
<evidence type="ECO:0000313" key="2">
    <source>
        <dbReference type="Proteomes" id="UP000223071"/>
    </source>
</evidence>
<protein>
    <submittedName>
        <fullName evidence="1">Uncharacterized protein</fullName>
    </submittedName>
</protein>
<gene>
    <name evidence="1" type="ORF">A9A59_0101</name>
</gene>
<comment type="caution">
    <text evidence="1">The sequence shown here is derived from an EMBL/GenBank/DDBJ whole genome shotgun (WGS) entry which is preliminary data.</text>
</comment>
<dbReference type="Proteomes" id="UP000223071">
    <property type="component" value="Unassembled WGS sequence"/>
</dbReference>